<accession>A0A6C0BKT8</accession>
<name>A0A6C0BKT8_9ZZZZ</name>
<reference evidence="1" key="1">
    <citation type="journal article" date="2020" name="Nature">
        <title>Giant virus diversity and host interactions through global metagenomics.</title>
        <authorList>
            <person name="Schulz F."/>
            <person name="Roux S."/>
            <person name="Paez-Espino D."/>
            <person name="Jungbluth S."/>
            <person name="Walsh D.A."/>
            <person name="Denef V.J."/>
            <person name="McMahon K.D."/>
            <person name="Konstantinidis K.T."/>
            <person name="Eloe-Fadrosh E.A."/>
            <person name="Kyrpides N.C."/>
            <person name="Woyke T."/>
        </authorList>
    </citation>
    <scope>NUCLEOTIDE SEQUENCE</scope>
    <source>
        <strain evidence="1">GVMAG-M-3300017651-5</strain>
    </source>
</reference>
<protein>
    <submittedName>
        <fullName evidence="1">Uncharacterized protein</fullName>
    </submittedName>
</protein>
<proteinExistence type="predicted"/>
<evidence type="ECO:0000313" key="1">
    <source>
        <dbReference type="EMBL" id="QHS92796.1"/>
    </source>
</evidence>
<sequence length="35" mass="3729">MGSSPNVPITSSLLHHQSIIYNHPLSINLSTTVAV</sequence>
<dbReference type="AlphaFoldDB" id="A0A6C0BKT8"/>
<organism evidence="1">
    <name type="scientific">viral metagenome</name>
    <dbReference type="NCBI Taxonomy" id="1070528"/>
    <lineage>
        <taxon>unclassified sequences</taxon>
        <taxon>metagenomes</taxon>
        <taxon>organismal metagenomes</taxon>
    </lineage>
</organism>
<dbReference type="EMBL" id="MN739192">
    <property type="protein sequence ID" value="QHS92796.1"/>
    <property type="molecule type" value="Genomic_DNA"/>
</dbReference>